<dbReference type="InterPro" id="IPR046348">
    <property type="entry name" value="SIS_dom_sf"/>
</dbReference>
<dbReference type="InterPro" id="IPR035472">
    <property type="entry name" value="RpiR-like_SIS"/>
</dbReference>
<dbReference type="AlphaFoldDB" id="A0A174FRP0"/>
<evidence type="ECO:0000259" key="4">
    <source>
        <dbReference type="PROSITE" id="PS51071"/>
    </source>
</evidence>
<keyword evidence="1" id="KW-0805">Transcription regulation</keyword>
<evidence type="ECO:0000256" key="2">
    <source>
        <dbReference type="ARBA" id="ARBA00023125"/>
    </source>
</evidence>
<dbReference type="PROSITE" id="PS51071">
    <property type="entry name" value="HTH_RPIR"/>
    <property type="match status" value="1"/>
</dbReference>
<organism evidence="5 6">
    <name type="scientific">Blautia obeum</name>
    <dbReference type="NCBI Taxonomy" id="40520"/>
    <lineage>
        <taxon>Bacteria</taxon>
        <taxon>Bacillati</taxon>
        <taxon>Bacillota</taxon>
        <taxon>Clostridia</taxon>
        <taxon>Lachnospirales</taxon>
        <taxon>Lachnospiraceae</taxon>
        <taxon>Blautia</taxon>
    </lineage>
</organism>
<dbReference type="Pfam" id="PF01380">
    <property type="entry name" value="SIS"/>
    <property type="match status" value="1"/>
</dbReference>
<protein>
    <submittedName>
        <fullName evidence="5">MurPQ operon repressor</fullName>
    </submittedName>
</protein>
<evidence type="ECO:0000256" key="3">
    <source>
        <dbReference type="ARBA" id="ARBA00023163"/>
    </source>
</evidence>
<evidence type="ECO:0000313" key="6">
    <source>
        <dbReference type="Proteomes" id="UP000095447"/>
    </source>
</evidence>
<keyword evidence="3" id="KW-0804">Transcription</keyword>
<reference evidence="5 6" key="1">
    <citation type="submission" date="2015-09" db="EMBL/GenBank/DDBJ databases">
        <authorList>
            <consortium name="Pathogen Informatics"/>
        </authorList>
    </citation>
    <scope>NUCLEOTIDE SEQUENCE [LARGE SCALE GENOMIC DNA]</scope>
    <source>
        <strain evidence="5 6">2789STDY5608838</strain>
    </source>
</reference>
<dbReference type="InterPro" id="IPR047640">
    <property type="entry name" value="RpiR-like"/>
</dbReference>
<dbReference type="GO" id="GO:0003700">
    <property type="term" value="F:DNA-binding transcription factor activity"/>
    <property type="evidence" value="ECO:0007669"/>
    <property type="project" value="InterPro"/>
</dbReference>
<sequence>MRHAKKGHRVISMDILEHLQKLYPALTKKQKTIADYLIANPEEISYITLAQLSHQTGTSELTLLRFCQKLGCSNFLDLKEQFRDYTQKMIKQASSSSFFLPERTSGEDTEREQMLHEICNTEAVVFSDFITNINLESVIKASDEIRKSTRIYIFAHDISLVPGKFLQSRLEILYLNSALIDLSDLEVTQKIIQQLTDGDLVIFFSFPRYYFPIGNIAKKAAKSGVPILTITDSDTSPAAAHSTLLLLCPTSTKLFYNSMTAPMAMLNILASCLVIDSVSPSERQIFIDTLPS</sequence>
<evidence type="ECO:0000313" key="5">
    <source>
        <dbReference type="EMBL" id="CUO51269.1"/>
    </source>
</evidence>
<dbReference type="InterPro" id="IPR001347">
    <property type="entry name" value="SIS_dom"/>
</dbReference>
<gene>
    <name evidence="5" type="primary">murR</name>
    <name evidence="5" type="ORF">ERS852395_03265</name>
</gene>
<proteinExistence type="predicted"/>
<dbReference type="GO" id="GO:0097367">
    <property type="term" value="F:carbohydrate derivative binding"/>
    <property type="evidence" value="ECO:0007669"/>
    <property type="project" value="InterPro"/>
</dbReference>
<dbReference type="PANTHER" id="PTHR30514">
    <property type="entry name" value="GLUCOKINASE"/>
    <property type="match status" value="1"/>
</dbReference>
<dbReference type="GO" id="GO:0003677">
    <property type="term" value="F:DNA binding"/>
    <property type="evidence" value="ECO:0007669"/>
    <property type="project" value="UniProtKB-KW"/>
</dbReference>
<dbReference type="Proteomes" id="UP000095447">
    <property type="component" value="Unassembled WGS sequence"/>
</dbReference>
<dbReference type="GO" id="GO:1901135">
    <property type="term" value="P:carbohydrate derivative metabolic process"/>
    <property type="evidence" value="ECO:0007669"/>
    <property type="project" value="InterPro"/>
</dbReference>
<dbReference type="Pfam" id="PF01418">
    <property type="entry name" value="HTH_6"/>
    <property type="match status" value="1"/>
</dbReference>
<dbReference type="SUPFAM" id="SSF46689">
    <property type="entry name" value="Homeodomain-like"/>
    <property type="match status" value="1"/>
</dbReference>
<dbReference type="Gene3D" id="1.10.10.10">
    <property type="entry name" value="Winged helix-like DNA-binding domain superfamily/Winged helix DNA-binding domain"/>
    <property type="match status" value="1"/>
</dbReference>
<dbReference type="InterPro" id="IPR009057">
    <property type="entry name" value="Homeodomain-like_sf"/>
</dbReference>
<dbReference type="EMBL" id="CYZA01000028">
    <property type="protein sequence ID" value="CUO51269.1"/>
    <property type="molecule type" value="Genomic_DNA"/>
</dbReference>
<dbReference type="InterPro" id="IPR036388">
    <property type="entry name" value="WH-like_DNA-bd_sf"/>
</dbReference>
<dbReference type="SUPFAM" id="SSF53697">
    <property type="entry name" value="SIS domain"/>
    <property type="match status" value="1"/>
</dbReference>
<evidence type="ECO:0000256" key="1">
    <source>
        <dbReference type="ARBA" id="ARBA00023015"/>
    </source>
</evidence>
<feature type="domain" description="HTH rpiR-type" evidence="4">
    <location>
        <begin position="13"/>
        <end position="89"/>
    </location>
</feature>
<dbReference type="Gene3D" id="3.40.50.10490">
    <property type="entry name" value="Glucose-6-phosphate isomerase like protein, domain 1"/>
    <property type="match status" value="1"/>
</dbReference>
<dbReference type="InterPro" id="IPR000281">
    <property type="entry name" value="HTH_RpiR"/>
</dbReference>
<keyword evidence="2" id="KW-0238">DNA-binding</keyword>
<dbReference type="CDD" id="cd05013">
    <property type="entry name" value="SIS_RpiR"/>
    <property type="match status" value="1"/>
</dbReference>
<name>A0A174FRP0_9FIRM</name>
<accession>A0A174FRP0</accession>